<dbReference type="NCBIfam" id="NF038391">
    <property type="entry name" value="streptophobe"/>
    <property type="match status" value="1"/>
</dbReference>
<accession>A0A6N9VAB8</accession>
<reference evidence="2 3" key="1">
    <citation type="submission" date="2020-01" db="EMBL/GenBank/DDBJ databases">
        <title>Insect and environment-associated Actinomycetes.</title>
        <authorList>
            <person name="Currrie C."/>
            <person name="Chevrette M."/>
            <person name="Carlson C."/>
            <person name="Stubbendieck R."/>
            <person name="Wendt-Pienkowski E."/>
        </authorList>
    </citation>
    <scope>NUCLEOTIDE SEQUENCE [LARGE SCALE GENOMIC DNA]</scope>
    <source>
        <strain evidence="2 3">SID14438</strain>
    </source>
</reference>
<evidence type="ECO:0008006" key="4">
    <source>
        <dbReference type="Google" id="ProtNLM"/>
    </source>
</evidence>
<proteinExistence type="predicted"/>
<feature type="transmembrane region" description="Helical" evidence="1">
    <location>
        <begin position="57"/>
        <end position="74"/>
    </location>
</feature>
<feature type="transmembrane region" description="Helical" evidence="1">
    <location>
        <begin position="351"/>
        <end position="371"/>
    </location>
</feature>
<feature type="transmembrane region" description="Helical" evidence="1">
    <location>
        <begin position="21"/>
        <end position="45"/>
    </location>
</feature>
<keyword evidence="1" id="KW-0812">Transmembrane</keyword>
<dbReference type="RefSeq" id="WP_031126867.1">
    <property type="nucleotide sequence ID" value="NZ_CP109550.1"/>
</dbReference>
<protein>
    <recommendedName>
        <fullName evidence="4">Integral membrane protein</fullName>
    </recommendedName>
</protein>
<feature type="transmembrane region" description="Helical" evidence="1">
    <location>
        <begin position="223"/>
        <end position="248"/>
    </location>
</feature>
<comment type="caution">
    <text evidence="2">The sequence shown here is derived from an EMBL/GenBank/DDBJ whole genome shotgun (WGS) entry which is preliminary data.</text>
</comment>
<dbReference type="Proteomes" id="UP000471648">
    <property type="component" value="Unassembled WGS sequence"/>
</dbReference>
<feature type="transmembrane region" description="Helical" evidence="1">
    <location>
        <begin position="399"/>
        <end position="421"/>
    </location>
</feature>
<keyword evidence="1" id="KW-1133">Transmembrane helix</keyword>
<dbReference type="InterPro" id="IPR047724">
    <property type="entry name" value="Streptophobe"/>
</dbReference>
<dbReference type="AlphaFoldDB" id="A0A6N9VAB8"/>
<feature type="transmembrane region" description="Helical" evidence="1">
    <location>
        <begin position="126"/>
        <end position="146"/>
    </location>
</feature>
<dbReference type="EMBL" id="JAAGME010000328">
    <property type="protein sequence ID" value="NEB67051.1"/>
    <property type="molecule type" value="Genomic_DNA"/>
</dbReference>
<sequence length="442" mass="45281">MNVRASNDRNSAKRAPHGWRDALVAVLAGTLAMAVTAVLGLWAAGATGLPGGAFPRVAAAVVVMAAGGSVGLAGDAGSLVGARAGLSVLPLSVTLAGALLIAHGFLRPLRHRAVAGGRELAGWAGRVAVLWAVVLVVLSLLARFTFTLPAENLTGDGTGDGTEDAIGDVLGDSARVGFRADLPLTLLFGLLWLAGVLVLALLVSRRAPLPPRLVRFQETVRPAASAMVALLLGSVALGVVAGLVVMVVRGHPAQTLAVILLGLPNLVWLALTLGLGASWEGKVQGPFGLPMPQVLDSVLRTPDLSTVNLRTLAEQDGRVWWLLVVTALLVLGAAFLMAVRSPARMRPWQHALHLAVALTLTVLLIGLTAGLSARYGLSLLGIGDLGGGLGGEVSLRPRLWTALGIAFLWGLVAGFLGGLAATRVHRHGELPPDGPKGPANAG</sequence>
<feature type="transmembrane region" description="Helical" evidence="1">
    <location>
        <begin position="184"/>
        <end position="203"/>
    </location>
</feature>
<gene>
    <name evidence="2" type="ORF">G3I39_08290</name>
</gene>
<organism evidence="2 3">
    <name type="scientific">Streptomyces microflavus</name>
    <name type="common">Streptomyces lipmanii</name>
    <dbReference type="NCBI Taxonomy" id="1919"/>
    <lineage>
        <taxon>Bacteria</taxon>
        <taxon>Bacillati</taxon>
        <taxon>Actinomycetota</taxon>
        <taxon>Actinomycetes</taxon>
        <taxon>Kitasatosporales</taxon>
        <taxon>Streptomycetaceae</taxon>
        <taxon>Streptomyces</taxon>
    </lineage>
</organism>
<feature type="transmembrane region" description="Helical" evidence="1">
    <location>
        <begin position="319"/>
        <end position="339"/>
    </location>
</feature>
<feature type="transmembrane region" description="Helical" evidence="1">
    <location>
        <begin position="255"/>
        <end position="279"/>
    </location>
</feature>
<evidence type="ECO:0000313" key="3">
    <source>
        <dbReference type="Proteomes" id="UP000471648"/>
    </source>
</evidence>
<feature type="transmembrane region" description="Helical" evidence="1">
    <location>
        <begin position="86"/>
        <end position="106"/>
    </location>
</feature>
<keyword evidence="1" id="KW-0472">Membrane</keyword>
<evidence type="ECO:0000256" key="1">
    <source>
        <dbReference type="SAM" id="Phobius"/>
    </source>
</evidence>
<evidence type="ECO:0000313" key="2">
    <source>
        <dbReference type="EMBL" id="NEB67051.1"/>
    </source>
</evidence>
<name>A0A6N9VAB8_STRMI</name>